<evidence type="ECO:0000313" key="3">
    <source>
        <dbReference type="Proteomes" id="UP000276301"/>
    </source>
</evidence>
<protein>
    <submittedName>
        <fullName evidence="2">Uncharacterized protein</fullName>
    </submittedName>
</protein>
<dbReference type="EMBL" id="RCHT01000017">
    <property type="protein sequence ID" value="RLL09762.1"/>
    <property type="molecule type" value="Genomic_DNA"/>
</dbReference>
<dbReference type="AlphaFoldDB" id="A0A498CXK3"/>
<organism evidence="2 3">
    <name type="scientific">Anaerotruncus massiliensis</name>
    <name type="common">ex Liu et al. 2021</name>
    <dbReference type="NCBI Taxonomy" id="2321404"/>
    <lineage>
        <taxon>Bacteria</taxon>
        <taxon>Bacillati</taxon>
        <taxon>Bacillota</taxon>
        <taxon>Clostridia</taxon>
        <taxon>Eubacteriales</taxon>
        <taxon>Oscillospiraceae</taxon>
        <taxon>Anaerotruncus</taxon>
    </lineage>
</organism>
<sequence>MKKLLAVVLAAMMVLSLGVVSFAAEVAKKDTVKATYTWYTPDGEIMKVDGVEAKGPLEDVAFDRIDSTTDLVEPDSTVWVSLGSEGYYTNKDLFKVKPDKGDNNAKLISKVSVATSASDKFAVGKRMDGVKIEVKPDYTDNDYKFTPSVKLTAKEDVTINGVKYAEGSYLIVDITFWSGNLGQDADRDYAAGDSGVVLKPAKNDDNEITWEDESNTIATLKFVGDDDGKYFFPKLSTKWEDADYAEYFADQDAYIFNFVASGAGKTAIASTSRATLELYNPYYDEEEDELTVDPENVVIYMVGDDGSINDVTASFKAVETDDGDYVFQTKTRELGVYIIAEKAYTTDAGDVEAPAEDGKAIPDTGIWA</sequence>
<gene>
    <name evidence="2" type="ORF">D4A47_09620</name>
</gene>
<reference evidence="2 3" key="1">
    <citation type="submission" date="2018-10" db="EMBL/GenBank/DDBJ databases">
        <title>Anaerotruncus faecis sp. nov., isolated from human feces.</title>
        <authorList>
            <person name="Wang Y.-J."/>
        </authorList>
    </citation>
    <scope>NUCLEOTIDE SEQUENCE [LARGE SCALE GENOMIC DNA]</scope>
    <source>
        <strain evidence="2 3">22A2-44</strain>
    </source>
</reference>
<comment type="caution">
    <text evidence="2">The sequence shown here is derived from an EMBL/GenBank/DDBJ whole genome shotgun (WGS) entry which is preliminary data.</text>
</comment>
<feature type="chain" id="PRO_5019817057" evidence="1">
    <location>
        <begin position="24"/>
        <end position="368"/>
    </location>
</feature>
<dbReference type="Proteomes" id="UP000276301">
    <property type="component" value="Unassembled WGS sequence"/>
</dbReference>
<proteinExistence type="predicted"/>
<keyword evidence="1" id="KW-0732">Signal</keyword>
<evidence type="ECO:0000256" key="1">
    <source>
        <dbReference type="SAM" id="SignalP"/>
    </source>
</evidence>
<dbReference type="RefSeq" id="WP_121587113.1">
    <property type="nucleotide sequence ID" value="NZ_RCHT01000017.1"/>
</dbReference>
<evidence type="ECO:0000313" key="2">
    <source>
        <dbReference type="EMBL" id="RLL09762.1"/>
    </source>
</evidence>
<accession>A0A498CXK3</accession>
<name>A0A498CXK3_9FIRM</name>
<keyword evidence="3" id="KW-1185">Reference proteome</keyword>
<feature type="signal peptide" evidence="1">
    <location>
        <begin position="1"/>
        <end position="23"/>
    </location>
</feature>